<dbReference type="KEGG" id="pmr:PMI3453"/>
<proteinExistence type="predicted"/>
<gene>
    <name evidence="1" type="ordered locus">PMI3453</name>
</gene>
<dbReference type="HOGENOM" id="CLU_3171990_0_0_6"/>
<sequence length="47" mass="5891">MIPFYEKIEIANKHYLRKKIAINGGFRWAKYRIKRRESVRIIFFLYL</sequence>
<evidence type="ECO:0000313" key="2">
    <source>
        <dbReference type="Proteomes" id="UP000008319"/>
    </source>
</evidence>
<accession>B4F2M0</accession>
<organism evidence="1 2">
    <name type="scientific">Proteus mirabilis (strain HI4320)</name>
    <dbReference type="NCBI Taxonomy" id="529507"/>
    <lineage>
        <taxon>Bacteria</taxon>
        <taxon>Pseudomonadati</taxon>
        <taxon>Pseudomonadota</taxon>
        <taxon>Gammaproteobacteria</taxon>
        <taxon>Enterobacterales</taxon>
        <taxon>Morganellaceae</taxon>
        <taxon>Proteus</taxon>
    </lineage>
</organism>
<name>B4F2M0_PROMH</name>
<dbReference type="EMBL" id="AM942759">
    <property type="protein sequence ID" value="CAR46766.1"/>
    <property type="molecule type" value="Genomic_DNA"/>
</dbReference>
<evidence type="ECO:0000313" key="1">
    <source>
        <dbReference type="EMBL" id="CAR46766.1"/>
    </source>
</evidence>
<dbReference type="AlphaFoldDB" id="B4F2M0"/>
<protein>
    <submittedName>
        <fullName evidence="1">Uncharacterized protein</fullName>
    </submittedName>
</protein>
<dbReference type="EnsemblBacteria" id="CAR46766">
    <property type="protein sequence ID" value="CAR46766"/>
    <property type="gene ID" value="PMI3453"/>
</dbReference>
<dbReference type="Proteomes" id="UP000008319">
    <property type="component" value="Chromosome"/>
</dbReference>
<reference evidence="1 2" key="1">
    <citation type="journal article" date="2008" name="J. Bacteriol.">
        <title>Complete genome sequence of uropathogenic Proteus mirabilis, a master of both adherence and motility.</title>
        <authorList>
            <person name="Pearson M.M."/>
            <person name="Sebaihia M."/>
            <person name="Churcher C."/>
            <person name="Quail M.A."/>
            <person name="Seshasayee A.S."/>
            <person name="Luscombe N.M."/>
            <person name="Abdellah Z."/>
            <person name="Arrosmith C."/>
            <person name="Atkin B."/>
            <person name="Chillingworth T."/>
            <person name="Hauser H."/>
            <person name="Jagels K."/>
            <person name="Moule S."/>
            <person name="Mungall K."/>
            <person name="Norbertczak H."/>
            <person name="Rabbinowitsch E."/>
            <person name="Walker D."/>
            <person name="Whithead S."/>
            <person name="Thomson N.R."/>
            <person name="Rather P.N."/>
            <person name="Parkhill J."/>
            <person name="Mobley H.L."/>
        </authorList>
    </citation>
    <scope>NUCLEOTIDE SEQUENCE [LARGE SCALE GENOMIC DNA]</scope>
    <source>
        <strain evidence="1 2">HI4320</strain>
    </source>
</reference>
<keyword evidence="2" id="KW-1185">Reference proteome</keyword>